<proteinExistence type="predicted"/>
<dbReference type="AlphaFoldDB" id="A0ABD6NZC2"/>
<name>A0ABD6NZC2_9MYCO</name>
<dbReference type="Proteomes" id="UP000092086">
    <property type="component" value="Unassembled WGS sequence"/>
</dbReference>
<evidence type="ECO:0000313" key="2">
    <source>
        <dbReference type="Proteomes" id="UP000092086"/>
    </source>
</evidence>
<dbReference type="RefSeq" id="WP_068210510.1">
    <property type="nucleotide sequence ID" value="NZ_LZIT01000177.1"/>
</dbReference>
<sequence>MLHIAALFVSGTAGLDDSGAIHATHIPMACYQVEKLPLTARVPLVLVVHARAGGDYDPELYVVCKDPAGNPCGSLTGTWHWPDEADRPSKYRCFTKDLAFLVESEGEYTIGAYYDEHGKIEMATPIPISIVLTAPAPADGTGESADGDG</sequence>
<accession>A0ABD6NZC2</accession>
<organism evidence="1 2">
    <name type="scientific">Mycobacterium alsense</name>
    <dbReference type="NCBI Taxonomy" id="324058"/>
    <lineage>
        <taxon>Bacteria</taxon>
        <taxon>Bacillati</taxon>
        <taxon>Actinomycetota</taxon>
        <taxon>Actinomycetes</taxon>
        <taxon>Mycobacteriales</taxon>
        <taxon>Mycobacteriaceae</taxon>
        <taxon>Mycobacterium</taxon>
    </lineage>
</organism>
<dbReference type="EMBL" id="LZIT01000177">
    <property type="protein sequence ID" value="OBG36825.1"/>
    <property type="molecule type" value="Genomic_DNA"/>
</dbReference>
<protein>
    <submittedName>
        <fullName evidence="1">Uncharacterized protein</fullName>
    </submittedName>
</protein>
<evidence type="ECO:0000313" key="1">
    <source>
        <dbReference type="EMBL" id="OBG36825.1"/>
    </source>
</evidence>
<reference evidence="1 2" key="1">
    <citation type="submission" date="2016-06" db="EMBL/GenBank/DDBJ databases">
        <authorList>
            <person name="Sutton G."/>
            <person name="Brinkac L."/>
            <person name="Sanka R."/>
            <person name="Adams M."/>
            <person name="Lau E."/>
            <person name="Sam S."/>
            <person name="Sreng N."/>
            <person name="Him V."/>
            <person name="Kerleguer A."/>
            <person name="Cheng S."/>
        </authorList>
    </citation>
    <scope>NUCLEOTIDE SEQUENCE [LARGE SCALE GENOMIC DNA]</scope>
    <source>
        <strain evidence="1 2">E2978</strain>
    </source>
</reference>
<comment type="caution">
    <text evidence="1">The sequence shown here is derived from an EMBL/GenBank/DDBJ whole genome shotgun (WGS) entry which is preliminary data.</text>
</comment>
<gene>
    <name evidence="1" type="ORF">A5672_19000</name>
</gene>